<dbReference type="AlphaFoldDB" id="A0A6A3NBM7"/>
<reference evidence="2 3" key="1">
    <citation type="submission" date="2018-09" db="EMBL/GenBank/DDBJ databases">
        <title>Genomic investigation of the strawberry pathogen Phytophthora fragariae indicates pathogenicity is determined by transcriptional variation in three key races.</title>
        <authorList>
            <person name="Adams T.M."/>
            <person name="Armitage A.D."/>
            <person name="Sobczyk M.K."/>
            <person name="Bates H.J."/>
            <person name="Dunwell J.M."/>
            <person name="Nellist C.F."/>
            <person name="Harrison R.J."/>
        </authorList>
    </citation>
    <scope>NUCLEOTIDE SEQUENCE [LARGE SCALE GENOMIC DNA]</scope>
    <source>
        <strain evidence="2 3">SCRP249</strain>
    </source>
</reference>
<evidence type="ECO:0000313" key="3">
    <source>
        <dbReference type="Proteomes" id="UP000429607"/>
    </source>
</evidence>
<dbReference type="Proteomes" id="UP000429607">
    <property type="component" value="Unassembled WGS sequence"/>
</dbReference>
<comment type="caution">
    <text evidence="2">The sequence shown here is derived from an EMBL/GenBank/DDBJ whole genome shotgun (WGS) entry which is preliminary data.</text>
</comment>
<accession>A0A6A3NBM7</accession>
<protein>
    <submittedName>
        <fullName evidence="2">Uncharacterized protein</fullName>
    </submittedName>
</protein>
<organism evidence="2 3">
    <name type="scientific">Phytophthora rubi</name>
    <dbReference type="NCBI Taxonomy" id="129364"/>
    <lineage>
        <taxon>Eukaryota</taxon>
        <taxon>Sar</taxon>
        <taxon>Stramenopiles</taxon>
        <taxon>Oomycota</taxon>
        <taxon>Peronosporomycetes</taxon>
        <taxon>Peronosporales</taxon>
        <taxon>Peronosporaceae</taxon>
        <taxon>Phytophthora</taxon>
    </lineage>
</organism>
<evidence type="ECO:0000256" key="1">
    <source>
        <dbReference type="SAM" id="MobiDB-lite"/>
    </source>
</evidence>
<feature type="compositionally biased region" description="Low complexity" evidence="1">
    <location>
        <begin position="40"/>
        <end position="54"/>
    </location>
</feature>
<proteinExistence type="predicted"/>
<gene>
    <name evidence="2" type="ORF">PR001_g8259</name>
</gene>
<dbReference type="EMBL" id="QXFV01000432">
    <property type="protein sequence ID" value="KAE9037723.1"/>
    <property type="molecule type" value="Genomic_DNA"/>
</dbReference>
<feature type="region of interest" description="Disordered" evidence="1">
    <location>
        <begin position="1"/>
        <end position="138"/>
    </location>
</feature>
<feature type="compositionally biased region" description="Acidic residues" evidence="1">
    <location>
        <begin position="20"/>
        <end position="36"/>
    </location>
</feature>
<evidence type="ECO:0000313" key="2">
    <source>
        <dbReference type="EMBL" id="KAE9037723.1"/>
    </source>
</evidence>
<sequence length="138" mass="14545">MVNSFSFKKDGARKAAQGGDSEDGEDLCGGEDEGSEDTARTAASIAQTAAWTTADGGEHSADSGVDDSGRRRGGPRWQRVLTGRGFGLTRPHDEDPAVEDRKAAKGRCRRDDQDCQMAEGQGRRMGDAGRATSGSGRP</sequence>
<name>A0A6A3NBM7_9STRA</name>
<feature type="compositionally biased region" description="Basic and acidic residues" evidence="1">
    <location>
        <begin position="90"/>
        <end position="113"/>
    </location>
</feature>